<comment type="caution">
    <text evidence="2">The sequence shown here is derived from an EMBL/GenBank/DDBJ whole genome shotgun (WGS) entry which is preliminary data.</text>
</comment>
<evidence type="ECO:0000313" key="3">
    <source>
        <dbReference type="Proteomes" id="UP000219020"/>
    </source>
</evidence>
<name>A0A2A5T824_9GAMM</name>
<evidence type="ECO:0000259" key="1">
    <source>
        <dbReference type="Pfam" id="PF13612"/>
    </source>
</evidence>
<dbReference type="Proteomes" id="UP000219020">
    <property type="component" value="Unassembled WGS sequence"/>
</dbReference>
<dbReference type="Pfam" id="PF13612">
    <property type="entry name" value="DDE_Tnp_1_3"/>
    <property type="match status" value="1"/>
</dbReference>
<reference evidence="3" key="1">
    <citation type="submission" date="2017-04" db="EMBL/GenBank/DDBJ databases">
        <title>Genome evolution of the luminous symbionts of deep sea anglerfish.</title>
        <authorList>
            <person name="Hendry T.A."/>
        </authorList>
    </citation>
    <scope>NUCLEOTIDE SEQUENCE [LARGE SCALE GENOMIC DNA]</scope>
</reference>
<feature type="domain" description="Transposase DDE" evidence="1">
    <location>
        <begin position="2"/>
        <end position="87"/>
    </location>
</feature>
<keyword evidence="3" id="KW-1185">Reference proteome</keyword>
<proteinExistence type="predicted"/>
<protein>
    <recommendedName>
        <fullName evidence="1">Transposase DDE domain-containing protein</fullName>
    </recommendedName>
</protein>
<dbReference type="AlphaFoldDB" id="A0A2A5T824"/>
<organism evidence="2 3">
    <name type="scientific">Candidatus Enterovibrio escicola</name>
    <dbReference type="NCBI Taxonomy" id="1927127"/>
    <lineage>
        <taxon>Bacteria</taxon>
        <taxon>Pseudomonadati</taxon>
        <taxon>Pseudomonadota</taxon>
        <taxon>Gammaproteobacteria</taxon>
        <taxon>Vibrionales</taxon>
        <taxon>Vibrionaceae</taxon>
        <taxon>Enterovibrio</taxon>
    </lineage>
</organism>
<accession>A0A2A5T824</accession>
<gene>
    <name evidence="2" type="ORF">BTN49_0008</name>
</gene>
<dbReference type="InterPro" id="IPR025668">
    <property type="entry name" value="Tnp_DDE_dom"/>
</dbReference>
<evidence type="ECO:0000313" key="2">
    <source>
        <dbReference type="EMBL" id="PCS24288.1"/>
    </source>
</evidence>
<sequence length="115" mass="13691">MDNRKPVSEMADELYRCLHENKGYISGPFERELVDKGVTLITDVKNNMKPKVMKIWDRLMLRKRFIIKTVFNQLKNISQIEHSQHRSCISFVWSTCWPSLSHMHFNLKKPSIKKD</sequence>
<dbReference type="EMBL" id="NBYY01000001">
    <property type="protein sequence ID" value="PCS24288.1"/>
    <property type="molecule type" value="Genomic_DNA"/>
</dbReference>